<protein>
    <recommendedName>
        <fullName evidence="1">Fido domain-containing protein</fullName>
    </recommendedName>
</protein>
<reference evidence="2" key="1">
    <citation type="submission" date="2018-06" db="EMBL/GenBank/DDBJ databases">
        <authorList>
            <person name="Zhirakovskaya E."/>
        </authorList>
    </citation>
    <scope>NUCLEOTIDE SEQUENCE</scope>
</reference>
<dbReference type="PROSITE" id="PS51459">
    <property type="entry name" value="FIDO"/>
    <property type="match status" value="1"/>
</dbReference>
<dbReference type="PANTHER" id="PTHR13504">
    <property type="entry name" value="FIDO DOMAIN-CONTAINING PROTEIN DDB_G0283145"/>
    <property type="match status" value="1"/>
</dbReference>
<dbReference type="InterPro" id="IPR003812">
    <property type="entry name" value="Fido"/>
</dbReference>
<dbReference type="AlphaFoldDB" id="A0A3B1A7M9"/>
<dbReference type="EMBL" id="UOFV01000269">
    <property type="protein sequence ID" value="VAX01746.1"/>
    <property type="molecule type" value="Genomic_DNA"/>
</dbReference>
<feature type="domain" description="Fido" evidence="1">
    <location>
        <begin position="370"/>
        <end position="501"/>
    </location>
</feature>
<accession>A0A3B1A7M9</accession>
<sequence>MSTPSDKLAQSLSTLKNLQDQGIVAIRTNNMTRTHRERLLKNGFIKEVMKGWYIPSRPDEPAGESTAWYASFWGFCSGYLNARFNDQWCLSPEQSLSIHSGNWNVPKQLLVRAPKGGNKPTSLLHDTSIFDVRLELPNKQDIQTKDNVQIMSLPAALVSCAPSHFSSHPIETRAALAMILDASEILHRLLSGGHSKIAGRLAGAFRNIGRNNIADNIIESMKSAGYKVSENDPFDGTQSIIFHAREVSPYVNRLRMSWAAMREPVLKCFPAAPSLPVDAQSYLSHVDDIFVTDAYHSLSIEGYQVTTELIKRVRSGNWNPDSNDDDRNQRNALAARGYWLAFQAVKESIKKVLDKAPSGMTAEKDHSGWYRELFTPSVTAGILKATDLAGYRNHLVYIRRSKHVPPSCEAVRELIPAFFELLQAEKEPCVRVVLGHYFFVYIHPYMDGNGRMGRFLMNVMLASGGYPWTIIPVEQRKSYMAALEEASVSQNIIPFAGFLAGLVKA</sequence>
<evidence type="ECO:0000313" key="2">
    <source>
        <dbReference type="EMBL" id="VAX01746.1"/>
    </source>
</evidence>
<dbReference type="Pfam" id="PF02661">
    <property type="entry name" value="Fic"/>
    <property type="match status" value="1"/>
</dbReference>
<name>A0A3B1A7M9_9ZZZZ</name>
<gene>
    <name evidence="2" type="ORF">MNBD_GAMMA19-132</name>
</gene>
<dbReference type="InterPro" id="IPR036597">
    <property type="entry name" value="Fido-like_dom_sf"/>
</dbReference>
<dbReference type="SUPFAM" id="SSF140931">
    <property type="entry name" value="Fic-like"/>
    <property type="match status" value="1"/>
</dbReference>
<dbReference type="Gene3D" id="1.10.3290.10">
    <property type="entry name" value="Fido-like domain"/>
    <property type="match status" value="1"/>
</dbReference>
<proteinExistence type="predicted"/>
<dbReference type="InterPro" id="IPR040198">
    <property type="entry name" value="Fido_containing"/>
</dbReference>
<organism evidence="2">
    <name type="scientific">hydrothermal vent metagenome</name>
    <dbReference type="NCBI Taxonomy" id="652676"/>
    <lineage>
        <taxon>unclassified sequences</taxon>
        <taxon>metagenomes</taxon>
        <taxon>ecological metagenomes</taxon>
    </lineage>
</organism>
<evidence type="ECO:0000259" key="1">
    <source>
        <dbReference type="PROSITE" id="PS51459"/>
    </source>
</evidence>
<dbReference type="PANTHER" id="PTHR13504:SF38">
    <property type="entry name" value="FIDO DOMAIN-CONTAINING PROTEIN"/>
    <property type="match status" value="1"/>
</dbReference>